<evidence type="ECO:0008006" key="5">
    <source>
        <dbReference type="Google" id="ProtNLM"/>
    </source>
</evidence>
<proteinExistence type="predicted"/>
<reference evidence="2 3" key="3">
    <citation type="submission" date="2019-03" db="EMBL/GenBank/DDBJ databases">
        <title>Genomic Encyclopedia of Type Strains, Phase IV (KMG-IV): sequencing the most valuable type-strain genomes for metagenomic binning, comparative biology and taxonomic classification.</title>
        <authorList>
            <person name="Goeker M."/>
        </authorList>
    </citation>
    <scope>NUCLEOTIDE SEQUENCE [LARGE SCALE GENOMIC DNA]</scope>
    <source>
        <strain evidence="2 3">DSM 103236</strain>
    </source>
</reference>
<sequence>MISLIIDHSKAIEHYNTITNEVQKAIRKVIFNHGITALKKRPAKILEDDLKAYLQYLLRKDHLINLITAMPEDLERTIKEVITAVPSLLVSTSTSSSILYYIFIDNIYLNKFDKFEFVKQINVDTCVYCNRNYIYYLTKAEKVKPQIDHFYPKKKYPYLGMSFYNLIPSCQTCNGPECKSDLDPLSAGARLINPHLIKNGDFKFNYGINSIDYSNSFNKDAFSVIVEKHPKKHLEVFKLEGLYNKHTDHIADLVVKASLKYSPEYREYLKYEYRRLELTDHDINKLIVGNYTDEHELHRRPLSKLYLDIASELNLINN</sequence>
<dbReference type="EMBL" id="SLWO01000003">
    <property type="protein sequence ID" value="TCO27067.1"/>
    <property type="molecule type" value="Genomic_DNA"/>
</dbReference>
<dbReference type="EMBL" id="BMJO01000004">
    <property type="protein sequence ID" value="GGE58645.1"/>
    <property type="molecule type" value="Genomic_DNA"/>
</dbReference>
<name>A0A4R2HG55_9SPHI</name>
<dbReference type="Proteomes" id="UP000622648">
    <property type="component" value="Unassembled WGS sequence"/>
</dbReference>
<dbReference type="Proteomes" id="UP000295684">
    <property type="component" value="Unassembled WGS sequence"/>
</dbReference>
<evidence type="ECO:0000313" key="4">
    <source>
        <dbReference type="Proteomes" id="UP000622648"/>
    </source>
</evidence>
<evidence type="ECO:0000313" key="1">
    <source>
        <dbReference type="EMBL" id="GGE58645.1"/>
    </source>
</evidence>
<comment type="caution">
    <text evidence="2">The sequence shown here is derived from an EMBL/GenBank/DDBJ whole genome shotgun (WGS) entry which is preliminary data.</text>
</comment>
<evidence type="ECO:0000313" key="3">
    <source>
        <dbReference type="Proteomes" id="UP000295684"/>
    </source>
</evidence>
<dbReference type="RefSeq" id="WP_132531485.1">
    <property type="nucleotide sequence ID" value="NZ_BMJO01000004.1"/>
</dbReference>
<accession>A0A4R2HG55</accession>
<organism evidence="2 3">
    <name type="scientific">Pedobacter psychrotolerans</name>
    <dbReference type="NCBI Taxonomy" id="1843235"/>
    <lineage>
        <taxon>Bacteria</taxon>
        <taxon>Pseudomonadati</taxon>
        <taxon>Bacteroidota</taxon>
        <taxon>Sphingobacteriia</taxon>
        <taxon>Sphingobacteriales</taxon>
        <taxon>Sphingobacteriaceae</taxon>
        <taxon>Pedobacter</taxon>
    </lineage>
</organism>
<reference evidence="1" key="1">
    <citation type="journal article" date="2014" name="Int. J. Syst. Evol. Microbiol.">
        <title>Complete genome of a new Firmicutes species belonging to the dominant human colonic microbiota ('Ruminococcus bicirculans') reveals two chromosomes and a selective capacity to utilize plant glucans.</title>
        <authorList>
            <consortium name="NISC Comparative Sequencing Program"/>
            <person name="Wegmann U."/>
            <person name="Louis P."/>
            <person name="Goesmann A."/>
            <person name="Henrissat B."/>
            <person name="Duncan S.H."/>
            <person name="Flint H.J."/>
        </authorList>
    </citation>
    <scope>NUCLEOTIDE SEQUENCE</scope>
    <source>
        <strain evidence="1">CGMCC 1.15644</strain>
    </source>
</reference>
<dbReference type="AlphaFoldDB" id="A0A4R2HG55"/>
<gene>
    <name evidence="2" type="ORF">EV200_103401</name>
    <name evidence="1" type="ORF">GCM10011413_26410</name>
</gene>
<dbReference type="OrthoDB" id="9816185at2"/>
<dbReference type="Gene3D" id="1.10.30.50">
    <property type="match status" value="1"/>
</dbReference>
<keyword evidence="4" id="KW-1185">Reference proteome</keyword>
<reference evidence="1" key="4">
    <citation type="submission" date="2024-05" db="EMBL/GenBank/DDBJ databases">
        <authorList>
            <person name="Sun Q."/>
            <person name="Zhou Y."/>
        </authorList>
    </citation>
    <scope>NUCLEOTIDE SEQUENCE</scope>
    <source>
        <strain evidence="1">CGMCC 1.15644</strain>
    </source>
</reference>
<evidence type="ECO:0000313" key="2">
    <source>
        <dbReference type="EMBL" id="TCO27067.1"/>
    </source>
</evidence>
<protein>
    <recommendedName>
        <fullName evidence="5">HNH endonuclease</fullName>
    </recommendedName>
</protein>
<reference evidence="4" key="2">
    <citation type="journal article" date="2019" name="Int. J. Syst. Evol. Microbiol.">
        <title>The Global Catalogue of Microorganisms (GCM) 10K type strain sequencing project: providing services to taxonomists for standard genome sequencing and annotation.</title>
        <authorList>
            <consortium name="The Broad Institute Genomics Platform"/>
            <consortium name="The Broad Institute Genome Sequencing Center for Infectious Disease"/>
            <person name="Wu L."/>
            <person name="Ma J."/>
        </authorList>
    </citation>
    <scope>NUCLEOTIDE SEQUENCE [LARGE SCALE GENOMIC DNA]</scope>
    <source>
        <strain evidence="4">CGMCC 1.15644</strain>
    </source>
</reference>